<protein>
    <recommendedName>
        <fullName evidence="1">Xylose isomerase-like TIM barrel domain-containing protein</fullName>
    </recommendedName>
</protein>
<accession>A0A391NZI8</accession>
<dbReference type="PANTHER" id="PTHR12110:SF21">
    <property type="entry name" value="XYLOSE ISOMERASE-LIKE TIM BARREL DOMAIN-CONTAINING PROTEIN"/>
    <property type="match status" value="1"/>
</dbReference>
<dbReference type="SUPFAM" id="SSF51658">
    <property type="entry name" value="Xylose isomerase-like"/>
    <property type="match status" value="1"/>
</dbReference>
<dbReference type="PANTHER" id="PTHR12110">
    <property type="entry name" value="HYDROXYPYRUVATE ISOMERASE"/>
    <property type="match status" value="1"/>
</dbReference>
<dbReference type="EMBL" id="BHGK01000001">
    <property type="protein sequence ID" value="GCA66257.1"/>
    <property type="molecule type" value="Genomic_DNA"/>
</dbReference>
<comment type="caution">
    <text evidence="2">The sequence shown here is derived from an EMBL/GenBank/DDBJ whole genome shotgun (WGS) entry which is preliminary data.</text>
</comment>
<evidence type="ECO:0000259" key="1">
    <source>
        <dbReference type="Pfam" id="PF01261"/>
    </source>
</evidence>
<keyword evidence="3" id="KW-1185">Reference proteome</keyword>
<evidence type="ECO:0000313" key="3">
    <source>
        <dbReference type="Proteomes" id="UP000265643"/>
    </source>
</evidence>
<name>A0A391NZI8_9FIRM</name>
<evidence type="ECO:0000313" key="2">
    <source>
        <dbReference type="EMBL" id="GCA66257.1"/>
    </source>
</evidence>
<dbReference type="InterPro" id="IPR013022">
    <property type="entry name" value="Xyl_isomerase-like_TIM-brl"/>
</dbReference>
<dbReference type="Proteomes" id="UP000265643">
    <property type="component" value="Unassembled WGS sequence"/>
</dbReference>
<organism evidence="2 3">
    <name type="scientific">Mediterraneibacter butyricigenes</name>
    <dbReference type="NCBI Taxonomy" id="2316025"/>
    <lineage>
        <taxon>Bacteria</taxon>
        <taxon>Bacillati</taxon>
        <taxon>Bacillota</taxon>
        <taxon>Clostridia</taxon>
        <taxon>Lachnospirales</taxon>
        <taxon>Lachnospiraceae</taxon>
        <taxon>Mediterraneibacter</taxon>
    </lineage>
</organism>
<dbReference type="RefSeq" id="WP_117889099.1">
    <property type="nucleotide sequence ID" value="NZ_BHGK01000001.1"/>
</dbReference>
<dbReference type="AlphaFoldDB" id="A0A391NZI8"/>
<dbReference type="InterPro" id="IPR050312">
    <property type="entry name" value="IolE/XylAMocC-like"/>
</dbReference>
<sequence>MKLGFLSSIVPELSFEEVIDFAADNGFACVELACWPYGKAARRYAGVTHIDVANLDDEKVAYIKKYTEDRNVTISGIGYYPNPLSSDPEVREVSITHIKECIKGAEKLGVPVVNTFIGKNRTATPEKNWEEFMSVWPDIIAFAEKHKVKIGIENCPMYFRDEWPSGDNLACSPAFWRKMFDAIKSENFGLNYDPSHLVWQRMNYVKPILDFKEKMFHIHIKDAKFYQEKYDEVGMFAPPLDYHAPKLPGQGDINWSEVIAALNDIRYKGAVVIEVEDRAYEDTLQDRLDSILLSKAYMNQFVR</sequence>
<dbReference type="Pfam" id="PF01261">
    <property type="entry name" value="AP_endonuc_2"/>
    <property type="match status" value="1"/>
</dbReference>
<feature type="domain" description="Xylose isomerase-like TIM barrel" evidence="1">
    <location>
        <begin position="19"/>
        <end position="282"/>
    </location>
</feature>
<dbReference type="InterPro" id="IPR036237">
    <property type="entry name" value="Xyl_isomerase-like_sf"/>
</dbReference>
<proteinExistence type="predicted"/>
<reference evidence="3" key="1">
    <citation type="submission" date="2018-09" db="EMBL/GenBank/DDBJ databases">
        <title>Draft Genome Sequence of Mediterraneibacter sp. KCTC 15684.</title>
        <authorList>
            <person name="Kim J.S."/>
            <person name="Han K.I."/>
            <person name="Suh M.K."/>
            <person name="Lee K.C."/>
            <person name="Eom M.K."/>
            <person name="Lee J.H."/>
            <person name="Park S.H."/>
            <person name="Kang S.W."/>
            <person name="Park J.E."/>
            <person name="Oh B.S."/>
            <person name="Yu S.Y."/>
            <person name="Choi S.H."/>
            <person name="Lee D.H."/>
            <person name="Yoon H."/>
            <person name="Kim B."/>
            <person name="Yang S.J."/>
            <person name="Lee J.S."/>
        </authorList>
    </citation>
    <scope>NUCLEOTIDE SEQUENCE [LARGE SCALE GENOMIC DNA]</scope>
    <source>
        <strain evidence="3">KCTC 15684</strain>
    </source>
</reference>
<dbReference type="Gene3D" id="3.20.20.150">
    <property type="entry name" value="Divalent-metal-dependent TIM barrel enzymes"/>
    <property type="match status" value="1"/>
</dbReference>
<gene>
    <name evidence="2" type="ORF">KGMB01110_06930</name>
</gene>